<dbReference type="InterPro" id="IPR019422">
    <property type="entry name" value="7TM_GPCR_serpentine_rcpt_Srh"/>
</dbReference>
<feature type="transmembrane region" description="Helical" evidence="1">
    <location>
        <begin position="107"/>
        <end position="128"/>
    </location>
</feature>
<dbReference type="AlphaFoldDB" id="A0A1I7UWJ6"/>
<keyword evidence="1" id="KW-0812">Transmembrane</keyword>
<proteinExistence type="predicted"/>
<evidence type="ECO:0000313" key="3">
    <source>
        <dbReference type="WBParaSite" id="Csp11.Scaffold630.g20059.t1"/>
    </source>
</evidence>
<keyword evidence="1" id="KW-1133">Transmembrane helix</keyword>
<organism evidence="2 3">
    <name type="scientific">Caenorhabditis tropicalis</name>
    <dbReference type="NCBI Taxonomy" id="1561998"/>
    <lineage>
        <taxon>Eukaryota</taxon>
        <taxon>Metazoa</taxon>
        <taxon>Ecdysozoa</taxon>
        <taxon>Nematoda</taxon>
        <taxon>Chromadorea</taxon>
        <taxon>Rhabditida</taxon>
        <taxon>Rhabditina</taxon>
        <taxon>Rhabditomorpha</taxon>
        <taxon>Rhabditoidea</taxon>
        <taxon>Rhabditidae</taxon>
        <taxon>Peloderinae</taxon>
        <taxon>Caenorhabditis</taxon>
    </lineage>
</organism>
<evidence type="ECO:0000313" key="2">
    <source>
        <dbReference type="Proteomes" id="UP000095282"/>
    </source>
</evidence>
<keyword evidence="1" id="KW-0472">Membrane</keyword>
<accession>A0A1I7UWJ6</accession>
<sequence>MKSLKWPLFNLHFWSCFLDLSISILVQPFICSSAVYLAGFSIGLLHNLGVSNEAICYIGVFLINGRPRIKNNHTENVEAVAVAIVSIFENRYFLIAARRTWWRYARIPVLTANYIVALIYFIPTLMNVPEQTIARKMTFEVKEQGRNKQIYFLDVS</sequence>
<evidence type="ECO:0000256" key="1">
    <source>
        <dbReference type="SAM" id="Phobius"/>
    </source>
</evidence>
<dbReference type="Proteomes" id="UP000095282">
    <property type="component" value="Unplaced"/>
</dbReference>
<feature type="transmembrane region" description="Helical" evidence="1">
    <location>
        <begin position="12"/>
        <end position="38"/>
    </location>
</feature>
<reference evidence="3" key="1">
    <citation type="submission" date="2016-11" db="UniProtKB">
        <authorList>
            <consortium name="WormBaseParasite"/>
        </authorList>
    </citation>
    <scope>IDENTIFICATION</scope>
</reference>
<name>A0A1I7UWJ6_9PELO</name>
<protein>
    <submittedName>
        <fullName evidence="3">Serpentine receptor class gamma</fullName>
    </submittedName>
</protein>
<dbReference type="WBParaSite" id="Csp11.Scaffold630.g20059.t1">
    <property type="protein sequence ID" value="Csp11.Scaffold630.g20059.t1"/>
    <property type="gene ID" value="Csp11.Scaffold630.g20059"/>
</dbReference>
<keyword evidence="2" id="KW-1185">Reference proteome</keyword>
<dbReference type="Pfam" id="PF10318">
    <property type="entry name" value="7TM_GPCR_Srh"/>
    <property type="match status" value="1"/>
</dbReference>